<dbReference type="EMBL" id="DUZY01000002">
    <property type="protein sequence ID" value="DAD28126.1"/>
    <property type="molecule type" value="Genomic_DNA"/>
</dbReference>
<evidence type="ECO:0000313" key="3">
    <source>
        <dbReference type="Proteomes" id="UP000607653"/>
    </source>
</evidence>
<dbReference type="AlphaFoldDB" id="A0A822YAJ8"/>
<keyword evidence="3" id="KW-1185">Reference proteome</keyword>
<organism evidence="2 3">
    <name type="scientific">Nelumbo nucifera</name>
    <name type="common">Sacred lotus</name>
    <dbReference type="NCBI Taxonomy" id="4432"/>
    <lineage>
        <taxon>Eukaryota</taxon>
        <taxon>Viridiplantae</taxon>
        <taxon>Streptophyta</taxon>
        <taxon>Embryophyta</taxon>
        <taxon>Tracheophyta</taxon>
        <taxon>Spermatophyta</taxon>
        <taxon>Magnoliopsida</taxon>
        <taxon>Proteales</taxon>
        <taxon>Nelumbonaceae</taxon>
        <taxon>Nelumbo</taxon>
    </lineage>
</organism>
<sequence length="150" mass="17427">MSTTVYPSGYPTQKQKDGIKHSGEVVNHIPKCSFIFLLAPIVRETEIESEKPIKLRMDSARERERKLKQLSSSMALSLLSFTDFPLRFDRIREKRSHSRRREKMGGRRGKKTSPHDSSECWIRGRTESRYHMALNKYVGLKVGKQGEVYL</sequence>
<name>A0A822YAJ8_NELNU</name>
<accession>A0A822YAJ8</accession>
<comment type="caution">
    <text evidence="2">The sequence shown here is derived from an EMBL/GenBank/DDBJ whole genome shotgun (WGS) entry which is preliminary data.</text>
</comment>
<proteinExistence type="predicted"/>
<protein>
    <submittedName>
        <fullName evidence="2">Uncharacterized protein</fullName>
    </submittedName>
</protein>
<feature type="compositionally biased region" description="Basic residues" evidence="1">
    <location>
        <begin position="93"/>
        <end position="112"/>
    </location>
</feature>
<evidence type="ECO:0000313" key="2">
    <source>
        <dbReference type="EMBL" id="DAD28126.1"/>
    </source>
</evidence>
<gene>
    <name evidence="2" type="ORF">HUJ06_029594</name>
</gene>
<reference evidence="2 3" key="1">
    <citation type="journal article" date="2020" name="Mol. Biol. Evol.">
        <title>Distinct Expression and Methylation Patterns for Genes with Different Fates following a Single Whole-Genome Duplication in Flowering Plants.</title>
        <authorList>
            <person name="Shi T."/>
            <person name="Rahmani R.S."/>
            <person name="Gugger P.F."/>
            <person name="Wang M."/>
            <person name="Li H."/>
            <person name="Zhang Y."/>
            <person name="Li Z."/>
            <person name="Wang Q."/>
            <person name="Van de Peer Y."/>
            <person name="Marchal K."/>
            <person name="Chen J."/>
        </authorList>
    </citation>
    <scope>NUCLEOTIDE SEQUENCE [LARGE SCALE GENOMIC DNA]</scope>
    <source>
        <tissue evidence="2">Leaf</tissue>
    </source>
</reference>
<dbReference type="Proteomes" id="UP000607653">
    <property type="component" value="Unassembled WGS sequence"/>
</dbReference>
<evidence type="ECO:0000256" key="1">
    <source>
        <dbReference type="SAM" id="MobiDB-lite"/>
    </source>
</evidence>
<feature type="region of interest" description="Disordered" evidence="1">
    <location>
        <begin position="92"/>
        <end position="120"/>
    </location>
</feature>